<evidence type="ECO:0000256" key="10">
    <source>
        <dbReference type="ARBA" id="ARBA00039918"/>
    </source>
</evidence>
<dbReference type="SUPFAM" id="SSF103473">
    <property type="entry name" value="MFS general substrate transporter"/>
    <property type="match status" value="1"/>
</dbReference>
<evidence type="ECO:0000256" key="1">
    <source>
        <dbReference type="ARBA" id="ARBA00004651"/>
    </source>
</evidence>
<evidence type="ECO:0000259" key="12">
    <source>
        <dbReference type="PROSITE" id="PS50850"/>
    </source>
</evidence>
<dbReference type="PANTHER" id="PTHR43045">
    <property type="entry name" value="SHIKIMATE TRANSPORTER"/>
    <property type="match status" value="1"/>
</dbReference>
<evidence type="ECO:0000256" key="9">
    <source>
        <dbReference type="ARBA" id="ARBA00037295"/>
    </source>
</evidence>
<dbReference type="InterPro" id="IPR005828">
    <property type="entry name" value="MFS_sugar_transport-like"/>
</dbReference>
<feature type="transmembrane region" description="Helical" evidence="11">
    <location>
        <begin position="414"/>
        <end position="431"/>
    </location>
</feature>
<keyword evidence="8 11" id="KW-0472">Membrane</keyword>
<dbReference type="PROSITE" id="PS00216">
    <property type="entry name" value="SUGAR_TRANSPORT_1"/>
    <property type="match status" value="1"/>
</dbReference>
<dbReference type="FunFam" id="1.20.1250.20:FF:000001">
    <property type="entry name" value="Dicarboxylate MFS transporter"/>
    <property type="match status" value="1"/>
</dbReference>
<evidence type="ECO:0000256" key="2">
    <source>
        <dbReference type="ARBA" id="ARBA00008240"/>
    </source>
</evidence>
<evidence type="ECO:0000256" key="5">
    <source>
        <dbReference type="ARBA" id="ARBA00022692"/>
    </source>
</evidence>
<dbReference type="Pfam" id="PF00083">
    <property type="entry name" value="Sugar_tr"/>
    <property type="match status" value="1"/>
</dbReference>
<dbReference type="InterPro" id="IPR011701">
    <property type="entry name" value="MFS"/>
</dbReference>
<feature type="transmembrane region" description="Helical" evidence="11">
    <location>
        <begin position="343"/>
        <end position="361"/>
    </location>
</feature>
<feature type="transmembrane region" description="Helical" evidence="11">
    <location>
        <begin position="194"/>
        <end position="213"/>
    </location>
</feature>
<feature type="transmembrane region" description="Helical" evidence="11">
    <location>
        <begin position="63"/>
        <end position="82"/>
    </location>
</feature>
<dbReference type="InterPro" id="IPR005829">
    <property type="entry name" value="Sugar_transporter_CS"/>
</dbReference>
<dbReference type="PANTHER" id="PTHR43045:SF1">
    <property type="entry name" value="SHIKIMATE TRANSPORTER"/>
    <property type="match status" value="1"/>
</dbReference>
<feature type="transmembrane region" description="Helical" evidence="11">
    <location>
        <begin position="94"/>
        <end position="115"/>
    </location>
</feature>
<comment type="subcellular location">
    <subcellularLocation>
        <location evidence="1">Cell membrane</location>
        <topology evidence="1">Multi-pass membrane protein</topology>
    </subcellularLocation>
</comment>
<dbReference type="EMBL" id="QGUI01000100">
    <property type="protein sequence ID" value="PZN00222.1"/>
    <property type="molecule type" value="Genomic_DNA"/>
</dbReference>
<dbReference type="STRING" id="1111738.GCA_000427905_03646"/>
<dbReference type="AlphaFoldDB" id="A0A2W4JNY1"/>
<feature type="transmembrane region" description="Helical" evidence="11">
    <location>
        <begin position="287"/>
        <end position="306"/>
    </location>
</feature>
<evidence type="ECO:0000256" key="4">
    <source>
        <dbReference type="ARBA" id="ARBA00022475"/>
    </source>
</evidence>
<evidence type="ECO:0000256" key="7">
    <source>
        <dbReference type="ARBA" id="ARBA00022989"/>
    </source>
</evidence>
<sequence length="453" mass="48015">MSTASTSRPGQPDRTGIGKVVGASMIGTTIEWYDFFLFGSAAALVFGDVFFAEEIGGTQGTLYAFMVYALGFIARPLGGIVFGHFGDRLGRKKMLVLSLLLMGGATFAIGVLPTYAQVGVLAPVLLVACRLIQGFAVGGEWGGAVLMAAEHGHNQRRGFWTSFVQGGVPAGNLLAAGVLWILQGTLSEDQFQSWGWRVSFLLSAVLVVVGLWVRLTIEESPVFAVTQAKLAERAERSHQPLLEVVKHYPKEILLAMGMRLAENISYYIFTVISISYLKDYLDTDGSIGTQAVLIGSAVQVVLIPLIGLASDRFGRKPFYLAGAAGVGVWTFVFFGMLDTLSGGTVALAVTIGLLFHGLMYSPQAAFFSELFGTSVRYSGASIGYQLASVLAGALAPIIAIALLGDVNDPNQAAVGIYVAIASALTIIAVLLSRETRGQSLEHDRALQAATVSS</sequence>
<dbReference type="CDD" id="cd17369">
    <property type="entry name" value="MFS_ShiA_like"/>
    <property type="match status" value="1"/>
</dbReference>
<feature type="transmembrane region" description="Helical" evidence="11">
    <location>
        <begin position="159"/>
        <end position="182"/>
    </location>
</feature>
<dbReference type="Pfam" id="PF07690">
    <property type="entry name" value="MFS_1"/>
    <property type="match status" value="1"/>
</dbReference>
<evidence type="ECO:0000256" key="8">
    <source>
        <dbReference type="ARBA" id="ARBA00023136"/>
    </source>
</evidence>
<protein>
    <recommendedName>
        <fullName evidence="10">Putative proline/betaine transporter</fullName>
    </recommendedName>
</protein>
<reference evidence="13" key="1">
    <citation type="submission" date="2018-05" db="EMBL/GenBank/DDBJ databases">
        <authorList>
            <person name="Lanie J.A."/>
            <person name="Ng W.-L."/>
            <person name="Kazmierczak K.M."/>
            <person name="Andrzejewski T.M."/>
            <person name="Davidsen T.M."/>
            <person name="Wayne K.J."/>
            <person name="Tettelin H."/>
            <person name="Glass J.I."/>
            <person name="Rusch D."/>
            <person name="Podicherti R."/>
            <person name="Tsui H.-C.T."/>
            <person name="Winkler M.E."/>
        </authorList>
    </citation>
    <scope>NUCLEOTIDE SEQUENCE</scope>
    <source>
        <strain evidence="13">ZC4RG45</strain>
    </source>
</reference>
<organism evidence="13">
    <name type="scientific">Thermocrispum agreste</name>
    <dbReference type="NCBI Taxonomy" id="37925"/>
    <lineage>
        <taxon>Bacteria</taxon>
        <taxon>Bacillati</taxon>
        <taxon>Actinomycetota</taxon>
        <taxon>Actinomycetes</taxon>
        <taxon>Pseudonocardiales</taxon>
        <taxon>Pseudonocardiaceae</taxon>
        <taxon>Thermocrispum</taxon>
    </lineage>
</organism>
<keyword evidence="7 11" id="KW-1133">Transmembrane helix</keyword>
<evidence type="ECO:0000313" key="13">
    <source>
        <dbReference type="EMBL" id="PZN00222.1"/>
    </source>
</evidence>
<dbReference type="PROSITE" id="PS50850">
    <property type="entry name" value="MFS"/>
    <property type="match status" value="1"/>
</dbReference>
<feature type="transmembrane region" description="Helical" evidence="11">
    <location>
        <begin position="32"/>
        <end position="51"/>
    </location>
</feature>
<dbReference type="GO" id="GO:0005886">
    <property type="term" value="C:plasma membrane"/>
    <property type="evidence" value="ECO:0007669"/>
    <property type="project" value="UniProtKB-SubCell"/>
</dbReference>
<feature type="domain" description="Major facilitator superfamily (MFS) profile" evidence="12">
    <location>
        <begin position="20"/>
        <end position="436"/>
    </location>
</feature>
<dbReference type="InterPro" id="IPR036259">
    <property type="entry name" value="MFS_trans_sf"/>
</dbReference>
<keyword evidence="3" id="KW-0813">Transport</keyword>
<feature type="transmembrane region" description="Helical" evidence="11">
    <location>
        <begin position="121"/>
        <end position="147"/>
    </location>
</feature>
<name>A0A2W4JNY1_9PSEU</name>
<dbReference type="GO" id="GO:0015293">
    <property type="term" value="F:symporter activity"/>
    <property type="evidence" value="ECO:0007669"/>
    <property type="project" value="UniProtKB-KW"/>
</dbReference>
<dbReference type="InterPro" id="IPR020846">
    <property type="entry name" value="MFS_dom"/>
</dbReference>
<evidence type="ECO:0000256" key="11">
    <source>
        <dbReference type="SAM" id="Phobius"/>
    </source>
</evidence>
<gene>
    <name evidence="13" type="ORF">DIU77_04110</name>
</gene>
<comment type="similarity">
    <text evidence="2">Belongs to the major facilitator superfamily. Metabolite:H+ Symporter (MHS) family (TC 2.A.1.6) family.</text>
</comment>
<proteinExistence type="inferred from homology"/>
<keyword evidence="4" id="KW-1003">Cell membrane</keyword>
<accession>A0A2W4JNY1</accession>
<keyword evidence="5 11" id="KW-0812">Transmembrane</keyword>
<feature type="transmembrane region" description="Helical" evidence="11">
    <location>
        <begin position="382"/>
        <end position="402"/>
    </location>
</feature>
<dbReference type="Gene3D" id="1.20.1250.20">
    <property type="entry name" value="MFS general substrate transporter like domains"/>
    <property type="match status" value="2"/>
</dbReference>
<keyword evidence="6" id="KW-0769">Symport</keyword>
<evidence type="ECO:0000256" key="6">
    <source>
        <dbReference type="ARBA" id="ARBA00022847"/>
    </source>
</evidence>
<feature type="transmembrane region" description="Helical" evidence="11">
    <location>
        <begin position="264"/>
        <end position="281"/>
    </location>
</feature>
<feature type="transmembrane region" description="Helical" evidence="11">
    <location>
        <begin position="318"/>
        <end position="337"/>
    </location>
</feature>
<comment type="caution">
    <text evidence="13">The sequence shown here is derived from an EMBL/GenBank/DDBJ whole genome shotgun (WGS) entry which is preliminary data.</text>
</comment>
<comment type="function">
    <text evidence="9">May be a proton symporter involved in the uptake of osmolytes such as proline and glycine betaine.</text>
</comment>
<evidence type="ECO:0000256" key="3">
    <source>
        <dbReference type="ARBA" id="ARBA00022448"/>
    </source>
</evidence>